<evidence type="ECO:0000256" key="13">
    <source>
        <dbReference type="ARBA" id="ARBA00023125"/>
    </source>
</evidence>
<feature type="region of interest" description="Disordered" evidence="18">
    <location>
        <begin position="619"/>
        <end position="717"/>
    </location>
</feature>
<feature type="compositionally biased region" description="Basic and acidic residues" evidence="18">
    <location>
        <begin position="303"/>
        <end position="314"/>
    </location>
</feature>
<dbReference type="InterPro" id="IPR006164">
    <property type="entry name" value="DNA_bd_Ku70/Ku80"/>
</dbReference>
<dbReference type="SUPFAM" id="SSF53300">
    <property type="entry name" value="vWA-like"/>
    <property type="match status" value="1"/>
</dbReference>
<dbReference type="Gene3D" id="1.10.1600.10">
    <property type="match status" value="1"/>
</dbReference>
<evidence type="ECO:0000313" key="21">
    <source>
        <dbReference type="Proteomes" id="UP000703269"/>
    </source>
</evidence>
<reference evidence="20 21" key="1">
    <citation type="submission" date="2021-08" db="EMBL/GenBank/DDBJ databases">
        <title>Draft Genome Sequence of Phanerochaete sordida strain YK-624.</title>
        <authorList>
            <person name="Mori T."/>
            <person name="Dohra H."/>
            <person name="Suzuki T."/>
            <person name="Kawagishi H."/>
            <person name="Hirai H."/>
        </authorList>
    </citation>
    <scope>NUCLEOTIDE SEQUENCE [LARGE SCALE GENOMIC DNA]</scope>
    <source>
        <strain evidence="20 21">YK-624</strain>
    </source>
</reference>
<dbReference type="FunFam" id="3.40.50.410:FF:000073">
    <property type="entry name" value="ATP-dependent DNA helicase II subunit 2"/>
    <property type="match status" value="1"/>
</dbReference>
<dbReference type="InterPro" id="IPR016194">
    <property type="entry name" value="SPOC-like_C_dom_sf"/>
</dbReference>
<feature type="domain" description="VWFA" evidence="19">
    <location>
        <begin position="9"/>
        <end position="225"/>
    </location>
</feature>
<evidence type="ECO:0000256" key="2">
    <source>
        <dbReference type="ARBA" id="ARBA00004574"/>
    </source>
</evidence>
<dbReference type="SMART" id="SM00559">
    <property type="entry name" value="Ku78"/>
    <property type="match status" value="1"/>
</dbReference>
<dbReference type="Pfam" id="PF02735">
    <property type="entry name" value="Ku"/>
    <property type="match status" value="1"/>
</dbReference>
<keyword evidence="14" id="KW-0233">DNA recombination</keyword>
<keyword evidence="6" id="KW-0158">Chromosome</keyword>
<evidence type="ECO:0000256" key="10">
    <source>
        <dbReference type="ARBA" id="ARBA00022806"/>
    </source>
</evidence>
<proteinExistence type="inferred from homology"/>
<keyword evidence="15" id="KW-0234">DNA repair</keyword>
<comment type="similarity">
    <text evidence="3">Belongs to the ku80 family.</text>
</comment>
<dbReference type="SUPFAM" id="SSF100939">
    <property type="entry name" value="SPOC domain-like"/>
    <property type="match status" value="1"/>
</dbReference>
<dbReference type="InterPro" id="IPR014893">
    <property type="entry name" value="Ku_PK_bind"/>
</dbReference>
<dbReference type="PANTHER" id="PTHR12604">
    <property type="entry name" value="KU AUTOANTIGEN DNA HELICASE"/>
    <property type="match status" value="1"/>
</dbReference>
<dbReference type="CDD" id="cd00873">
    <property type="entry name" value="KU80"/>
    <property type="match status" value="1"/>
</dbReference>
<sequence>MTERAGYTVTMFLVDVSPSMGKMREVEIPLPNGEVQIAEMTNLEWALQFVKLKVQEMIYHERKTDQCGILLFGSSNTDNHVSRTQGGYDHIEELMPIAHPTANVITQISAVTPSTEIGDPLDALVVGIETQDNYLGKKKWTRRMVLLTDAENPIEIQHLDRISQRLNELKIRLTVIGIDFDDEEVDYVEEDKSDIKRENEEFYHSFVDTLDNGVVGNCAVAIEEISRPEAKQTKSQPSASVLRLGDAENHPEEAFEINVKICKCTALVRPKSFKKFAKISEDVEMRDPDDDEEPTVEYGQLNREIRYSYDPTERPDDEDAEEDDDDKKKGEPQDVEKEELVRGYKYGTSFVPVPENNFPKLETKRGMEICGFFKEQYFRREWCIDEVRYVFAAEKSPLQQVALSSLVDAMYQKTETQKEITYYAVTRWVTTEGSEPKMGVLKPMKDDMDNSYFLWVQMPFADDLRKWTFPSLDHLISSKGETVTKHPYIPTERQLEAMEELVDALDLMEAGEKDEDGNRTPWYDTRLSYNPAVHRIKQAQFHAAIVEDLNKQPLPPPHPELLKYFEPPRRVLKHARLAIDAAREAFGVKEVPKTVGRGRKDGHVRARDDGDEMLLLDKQPAKRIKLSQTQSQHVFRSQHRRVSPPTQRKAPKRALSDDSDTEPEPEPEPQDDDDLLLDTTPAVKPEPRAKPEPAEAGVPPTPSSRSPTPERDRAPGRIIGTTHPLAEFYANTASGDLVSKAVEDLAFVVRTVVFKPFTTRRTDEMLECVRALRRVCLEEDEVDAWNQFLRDLKRRCLDDDPGNEYFWSKLSDLGRDVSLISASEAQRQGGRSDVSDAEADKFLTTGMAE</sequence>
<dbReference type="SUPFAM" id="SSF101420">
    <property type="entry name" value="C-terminal domain of Ku80"/>
    <property type="match status" value="1"/>
</dbReference>
<dbReference type="GO" id="GO:0006303">
    <property type="term" value="P:double-strand break repair via nonhomologous end joining"/>
    <property type="evidence" value="ECO:0007669"/>
    <property type="project" value="InterPro"/>
</dbReference>
<keyword evidence="13" id="KW-0238">DNA-binding</keyword>
<dbReference type="Gene3D" id="3.40.50.410">
    <property type="entry name" value="von Willebrand factor, type A domain"/>
    <property type="match status" value="1"/>
</dbReference>
<evidence type="ECO:0000256" key="9">
    <source>
        <dbReference type="ARBA" id="ARBA00022801"/>
    </source>
</evidence>
<dbReference type="GO" id="GO:0003690">
    <property type="term" value="F:double-stranded DNA binding"/>
    <property type="evidence" value="ECO:0007669"/>
    <property type="project" value="TreeGrafter"/>
</dbReference>
<name>A0A9P3GFY4_9APHY</name>
<evidence type="ECO:0000256" key="1">
    <source>
        <dbReference type="ARBA" id="ARBA00004123"/>
    </source>
</evidence>
<keyword evidence="10" id="KW-0347">Helicase</keyword>
<dbReference type="AlphaFoldDB" id="A0A9P3GFY4"/>
<dbReference type="GO" id="GO:0003684">
    <property type="term" value="F:damaged DNA binding"/>
    <property type="evidence" value="ECO:0007669"/>
    <property type="project" value="InterPro"/>
</dbReference>
<dbReference type="OrthoDB" id="30826at2759"/>
<gene>
    <name evidence="20" type="ORF">PsYK624_103890</name>
</gene>
<evidence type="ECO:0000256" key="16">
    <source>
        <dbReference type="ARBA" id="ARBA00023242"/>
    </source>
</evidence>
<evidence type="ECO:0000259" key="19">
    <source>
        <dbReference type="PROSITE" id="PS50234"/>
    </source>
</evidence>
<evidence type="ECO:0000256" key="4">
    <source>
        <dbReference type="ARBA" id="ARBA00012551"/>
    </source>
</evidence>
<keyword evidence="9" id="KW-0378">Hydrolase</keyword>
<evidence type="ECO:0000256" key="11">
    <source>
        <dbReference type="ARBA" id="ARBA00022840"/>
    </source>
</evidence>
<feature type="compositionally biased region" description="Basic and acidic residues" evidence="18">
    <location>
        <begin position="326"/>
        <end position="338"/>
    </location>
</feature>
<evidence type="ECO:0000256" key="12">
    <source>
        <dbReference type="ARBA" id="ARBA00022895"/>
    </source>
</evidence>
<dbReference type="FunFam" id="1.10.1600.10:FF:000002">
    <property type="entry name" value="X-ray repair cross-complementing protein 5"/>
    <property type="match status" value="1"/>
</dbReference>
<dbReference type="PROSITE" id="PS50234">
    <property type="entry name" value="VWFA"/>
    <property type="match status" value="1"/>
</dbReference>
<evidence type="ECO:0000313" key="20">
    <source>
        <dbReference type="EMBL" id="GJE94221.1"/>
    </source>
</evidence>
<dbReference type="PANTHER" id="PTHR12604:SF4">
    <property type="entry name" value="X-RAY REPAIR CROSS-COMPLEMENTING PROTEIN 5"/>
    <property type="match status" value="1"/>
</dbReference>
<dbReference type="GO" id="GO:0005524">
    <property type="term" value="F:ATP binding"/>
    <property type="evidence" value="ECO:0007669"/>
    <property type="project" value="UniProtKB-KW"/>
</dbReference>
<comment type="subcellular location">
    <subcellularLocation>
        <location evidence="2">Chromosome</location>
        <location evidence="2">Telomere</location>
    </subcellularLocation>
    <subcellularLocation>
        <location evidence="1">Nucleus</location>
    </subcellularLocation>
</comment>
<evidence type="ECO:0000256" key="6">
    <source>
        <dbReference type="ARBA" id="ARBA00022454"/>
    </source>
</evidence>
<organism evidence="20 21">
    <name type="scientific">Phanerochaete sordida</name>
    <dbReference type="NCBI Taxonomy" id="48140"/>
    <lineage>
        <taxon>Eukaryota</taxon>
        <taxon>Fungi</taxon>
        <taxon>Dikarya</taxon>
        <taxon>Basidiomycota</taxon>
        <taxon>Agaricomycotina</taxon>
        <taxon>Agaricomycetes</taxon>
        <taxon>Polyporales</taxon>
        <taxon>Phanerochaetaceae</taxon>
        <taxon>Phanerochaete</taxon>
    </lineage>
</organism>
<dbReference type="GO" id="GO:0016787">
    <property type="term" value="F:hydrolase activity"/>
    <property type="evidence" value="ECO:0007669"/>
    <property type="project" value="UniProtKB-KW"/>
</dbReference>
<dbReference type="InterPro" id="IPR005161">
    <property type="entry name" value="Ku_N"/>
</dbReference>
<keyword evidence="8" id="KW-0227">DNA damage</keyword>
<keyword evidence="7" id="KW-0547">Nucleotide-binding</keyword>
<evidence type="ECO:0000256" key="17">
    <source>
        <dbReference type="ARBA" id="ARBA00031847"/>
    </source>
</evidence>
<evidence type="ECO:0000256" key="5">
    <source>
        <dbReference type="ARBA" id="ARBA00021792"/>
    </source>
</evidence>
<dbReference type="InterPro" id="IPR036494">
    <property type="entry name" value="Ku_C_sf"/>
</dbReference>
<dbReference type="GO" id="GO:0000781">
    <property type="term" value="C:chromosome, telomeric region"/>
    <property type="evidence" value="ECO:0007669"/>
    <property type="project" value="UniProtKB-SubCell"/>
</dbReference>
<accession>A0A9P3GFY4</accession>
<dbReference type="InterPro" id="IPR002035">
    <property type="entry name" value="VWF_A"/>
</dbReference>
<keyword evidence="21" id="KW-1185">Reference proteome</keyword>
<dbReference type="GO" id="GO:0003678">
    <property type="term" value="F:DNA helicase activity"/>
    <property type="evidence" value="ECO:0007669"/>
    <property type="project" value="UniProtKB-EC"/>
</dbReference>
<dbReference type="Proteomes" id="UP000703269">
    <property type="component" value="Unassembled WGS sequence"/>
</dbReference>
<dbReference type="GO" id="GO:0042162">
    <property type="term" value="F:telomeric DNA binding"/>
    <property type="evidence" value="ECO:0007669"/>
    <property type="project" value="InterPro"/>
</dbReference>
<evidence type="ECO:0000256" key="7">
    <source>
        <dbReference type="ARBA" id="ARBA00022741"/>
    </source>
</evidence>
<dbReference type="GO" id="GO:0043564">
    <property type="term" value="C:Ku70:Ku80 complex"/>
    <property type="evidence" value="ECO:0007669"/>
    <property type="project" value="InterPro"/>
</dbReference>
<protein>
    <recommendedName>
        <fullName evidence="5">ATP-dependent DNA helicase II subunit 2</fullName>
        <ecNumber evidence="4">3.6.4.12</ecNumber>
    </recommendedName>
    <alternativeName>
        <fullName evidence="17">ATP-dependent DNA helicase II subunit Ku80</fullName>
    </alternativeName>
</protein>
<feature type="region of interest" description="Disordered" evidence="18">
    <location>
        <begin position="284"/>
        <end position="338"/>
    </location>
</feature>
<evidence type="ECO:0000256" key="14">
    <source>
        <dbReference type="ARBA" id="ARBA00023172"/>
    </source>
</evidence>
<comment type="caution">
    <text evidence="20">The sequence shown here is derived from an EMBL/GenBank/DDBJ whole genome shotgun (WGS) entry which is preliminary data.</text>
</comment>
<dbReference type="Pfam" id="PF08785">
    <property type="entry name" value="Ku_PK_bind"/>
    <property type="match status" value="1"/>
</dbReference>
<dbReference type="Gene3D" id="2.40.290.10">
    <property type="match status" value="1"/>
</dbReference>
<evidence type="ECO:0000256" key="18">
    <source>
        <dbReference type="SAM" id="MobiDB-lite"/>
    </source>
</evidence>
<dbReference type="GO" id="GO:0000723">
    <property type="term" value="P:telomere maintenance"/>
    <property type="evidence" value="ECO:0007669"/>
    <property type="project" value="InterPro"/>
</dbReference>
<feature type="compositionally biased region" description="Acidic residues" evidence="18">
    <location>
        <begin position="315"/>
        <end position="325"/>
    </location>
</feature>
<keyword evidence="12" id="KW-0779">Telomere</keyword>
<dbReference type="InterPro" id="IPR036465">
    <property type="entry name" value="vWFA_dom_sf"/>
</dbReference>
<dbReference type="Gene3D" id="1.25.40.240">
    <property type="entry name" value="Ku, C-terminal domain"/>
    <property type="match status" value="1"/>
</dbReference>
<evidence type="ECO:0000256" key="3">
    <source>
        <dbReference type="ARBA" id="ARBA00007726"/>
    </source>
</evidence>
<dbReference type="EMBL" id="BPQB01000038">
    <property type="protein sequence ID" value="GJE94221.1"/>
    <property type="molecule type" value="Genomic_DNA"/>
</dbReference>
<evidence type="ECO:0000256" key="15">
    <source>
        <dbReference type="ARBA" id="ARBA00023204"/>
    </source>
</evidence>
<dbReference type="InterPro" id="IPR024193">
    <property type="entry name" value="Ku80"/>
</dbReference>
<feature type="compositionally biased region" description="Acidic residues" evidence="18">
    <location>
        <begin position="657"/>
        <end position="676"/>
    </location>
</feature>
<evidence type="ECO:0000256" key="8">
    <source>
        <dbReference type="ARBA" id="ARBA00022763"/>
    </source>
</evidence>
<keyword evidence="11" id="KW-0067">ATP-binding</keyword>
<feature type="compositionally biased region" description="Polar residues" evidence="18">
    <location>
        <begin position="626"/>
        <end position="635"/>
    </location>
</feature>
<dbReference type="Pfam" id="PF03731">
    <property type="entry name" value="Ku_N"/>
    <property type="match status" value="1"/>
</dbReference>
<keyword evidence="16" id="KW-0539">Nucleus</keyword>
<dbReference type="EC" id="3.6.4.12" evidence="4"/>
<dbReference type="GO" id="GO:0006310">
    <property type="term" value="P:DNA recombination"/>
    <property type="evidence" value="ECO:0007669"/>
    <property type="project" value="UniProtKB-KW"/>
</dbReference>